<reference evidence="1" key="1">
    <citation type="submission" date="2018-01" db="EMBL/GenBank/DDBJ databases">
        <authorList>
            <person name="Krukenberg V."/>
        </authorList>
    </citation>
    <scope>NUCLEOTIDE SEQUENCE</scope>
    <source>
        <strain evidence="1">E20ANME2</strain>
    </source>
</reference>
<dbReference type="Proteomes" id="UP000248329">
    <property type="component" value="Unassembled WGS sequence"/>
</dbReference>
<gene>
    <name evidence="1" type="ORF">C4B59_09265</name>
</gene>
<dbReference type="EMBL" id="PQXF01000016">
    <property type="protein sequence ID" value="PXF60455.1"/>
    <property type="molecule type" value="Genomic_DNA"/>
</dbReference>
<accession>A0AC61L2A4</accession>
<protein>
    <submittedName>
        <fullName evidence="1">Uncharacterized protein</fullName>
    </submittedName>
</protein>
<evidence type="ECO:0000313" key="1">
    <source>
        <dbReference type="EMBL" id="PXF60455.1"/>
    </source>
</evidence>
<name>A0AC61L2A4_9EURY</name>
<comment type="caution">
    <text evidence="1">The sequence shown here is derived from an EMBL/GenBank/DDBJ whole genome shotgun (WGS) entry which is preliminary data.</text>
</comment>
<sequence length="349" mass="39957">MIVRKNISIESEHLKQIEPLIEQHGGNLSAAVRDIIEFADLMIQHHGSLDEARRANLDDQYHSPRELLIEDGFCAMIDYPMFEWFLKCTKDILVDPAMLDDIIDPLIINRVSELVDHLNRKWKEYGWQTAIIMEYDADIAPKTAIAVITGRSVFLNEVLSGMVGLFLAKQKHLGVSRVSRRTRSIRMDMQRRDSVDVAYNELSHYFGKLHGASCEIAAKPDFWQTMVDLHAESDYNMVTIHRHEFEDLLANRIPLDTIVMEQGMKDDAAGDAHPDFLKRLKHLYETMHIVEHIDISADDGRIVVDHGYHDPNSINIIKEMLIRLLAAGGRTYRAEELGRLIVLQPEGRG</sequence>
<organism evidence="1 2">
    <name type="scientific">Candidatus Methanogaster sp</name>
    <dbReference type="NCBI Taxonomy" id="3386292"/>
    <lineage>
        <taxon>Archaea</taxon>
        <taxon>Methanobacteriati</taxon>
        <taxon>Methanobacteriota</taxon>
        <taxon>Stenosarchaea group</taxon>
        <taxon>Methanomicrobia</taxon>
        <taxon>Methanosarcinales</taxon>
        <taxon>ANME-2 cluster</taxon>
        <taxon>Candidatus Methanogasteraceae</taxon>
        <taxon>Candidatus Methanogaster</taxon>
    </lineage>
</organism>
<evidence type="ECO:0000313" key="2">
    <source>
        <dbReference type="Proteomes" id="UP000248329"/>
    </source>
</evidence>
<proteinExistence type="predicted"/>